<evidence type="ECO:0000256" key="3">
    <source>
        <dbReference type="ARBA" id="ARBA00022737"/>
    </source>
</evidence>
<dbReference type="SUPFAM" id="SSF50978">
    <property type="entry name" value="WD40 repeat-like"/>
    <property type="match status" value="1"/>
</dbReference>
<dbReference type="FunFam" id="2.130.10.10:FF:000609">
    <property type="entry name" value="Serine/threonine-protein phosphatase 2A 55 kDa regulatory subunit B"/>
    <property type="match status" value="1"/>
</dbReference>
<comment type="caution">
    <text evidence="4">The sequence shown here is derived from an EMBL/GenBank/DDBJ whole genome shotgun (WGS) entry which is preliminary data.</text>
</comment>
<dbReference type="Gene3D" id="2.130.10.10">
    <property type="entry name" value="YVTN repeat-like/Quinoprotein amine dehydrogenase"/>
    <property type="match status" value="1"/>
</dbReference>
<evidence type="ECO:0000313" key="4">
    <source>
        <dbReference type="EMBL" id="MBA0745431.1"/>
    </source>
</evidence>
<dbReference type="Proteomes" id="UP000593579">
    <property type="component" value="Unassembled WGS sequence"/>
</dbReference>
<feature type="non-terminal residue" evidence="4">
    <location>
        <position position="1"/>
    </location>
</feature>
<keyword evidence="3" id="KW-0677">Repeat</keyword>
<evidence type="ECO:0008006" key="6">
    <source>
        <dbReference type="Google" id="ProtNLM"/>
    </source>
</evidence>
<dbReference type="EMBL" id="JABEZY010000009">
    <property type="protein sequence ID" value="MBA0745431.1"/>
    <property type="molecule type" value="Genomic_DNA"/>
</dbReference>
<accession>A0A7J9CAE3</accession>
<feature type="non-terminal residue" evidence="4">
    <location>
        <position position="185"/>
    </location>
</feature>
<reference evidence="4 5" key="1">
    <citation type="journal article" date="2019" name="Genome Biol. Evol.">
        <title>Insights into the evolution of the New World diploid cottons (Gossypium, subgenus Houzingenia) based on genome sequencing.</title>
        <authorList>
            <person name="Grover C.E."/>
            <person name="Arick M.A. 2nd"/>
            <person name="Thrash A."/>
            <person name="Conover J.L."/>
            <person name="Sanders W.S."/>
            <person name="Peterson D.G."/>
            <person name="Frelichowski J.E."/>
            <person name="Scheffler J.A."/>
            <person name="Scheffler B.E."/>
            <person name="Wendel J.F."/>
        </authorList>
    </citation>
    <scope>NUCLEOTIDE SEQUENCE [LARGE SCALE GENOMIC DNA]</scope>
    <source>
        <strain evidence="4">5</strain>
        <tissue evidence="4">Leaf</tissue>
    </source>
</reference>
<dbReference type="GO" id="GO:0019888">
    <property type="term" value="F:protein phosphatase regulator activity"/>
    <property type="evidence" value="ECO:0007669"/>
    <property type="project" value="InterPro"/>
</dbReference>
<dbReference type="PANTHER" id="PTHR11871">
    <property type="entry name" value="PROTEIN PHOSPHATASE PP2A REGULATORY SUBUNIT B"/>
    <property type="match status" value="1"/>
</dbReference>
<name>A0A7J9CAE3_GOSGO</name>
<keyword evidence="5" id="KW-1185">Reference proteome</keyword>
<sequence length="185" mass="20876">PAVDIISAIEFDKTGDHLATGDRGGRVVLFERTDTNDHGVPRRDLERMEYPIGRHPEFRYKTEFQSHEPEFDYLKSLEIEEKINKIRWCQTANGALFLLSTNDKTIKFWKVQEKKVKKISDMNLDPSKAVGNGSIASSSTPKHCLANGGSPDRSYNYLGNDFSFPPGGLPSLRLPVVVVLYTVIY</sequence>
<gene>
    <name evidence="4" type="ORF">Gogos_008006</name>
</gene>
<dbReference type="PROSITE" id="PS01024">
    <property type="entry name" value="PR55_1"/>
    <property type="match status" value="1"/>
</dbReference>
<dbReference type="PRINTS" id="PR00600">
    <property type="entry name" value="PP2APR55"/>
</dbReference>
<dbReference type="AlphaFoldDB" id="A0A7J9CAE3"/>
<organism evidence="4 5">
    <name type="scientific">Gossypium gossypioides</name>
    <name type="common">Mexican cotton</name>
    <name type="synonym">Selera gossypioides</name>
    <dbReference type="NCBI Taxonomy" id="34282"/>
    <lineage>
        <taxon>Eukaryota</taxon>
        <taxon>Viridiplantae</taxon>
        <taxon>Streptophyta</taxon>
        <taxon>Embryophyta</taxon>
        <taxon>Tracheophyta</taxon>
        <taxon>Spermatophyta</taxon>
        <taxon>Magnoliopsida</taxon>
        <taxon>eudicotyledons</taxon>
        <taxon>Gunneridae</taxon>
        <taxon>Pentapetalae</taxon>
        <taxon>rosids</taxon>
        <taxon>malvids</taxon>
        <taxon>Malvales</taxon>
        <taxon>Malvaceae</taxon>
        <taxon>Malvoideae</taxon>
        <taxon>Gossypium</taxon>
    </lineage>
</organism>
<dbReference type="InterPro" id="IPR018067">
    <property type="entry name" value="PP2A_PR55_CS"/>
</dbReference>
<dbReference type="InterPro" id="IPR015943">
    <property type="entry name" value="WD40/YVTN_repeat-like_dom_sf"/>
</dbReference>
<dbReference type="InterPro" id="IPR000009">
    <property type="entry name" value="PP2A_PR55"/>
</dbReference>
<evidence type="ECO:0000256" key="1">
    <source>
        <dbReference type="ARBA" id="ARBA00008259"/>
    </source>
</evidence>
<dbReference type="OrthoDB" id="6274823at2759"/>
<dbReference type="GO" id="GO:0000159">
    <property type="term" value="C:protein phosphatase type 2A complex"/>
    <property type="evidence" value="ECO:0007669"/>
    <property type="project" value="InterPro"/>
</dbReference>
<proteinExistence type="inferred from homology"/>
<protein>
    <recommendedName>
        <fullName evidence="6">Serine/threonine-protein phosphatase 2A 55 kDa regulatory subunit B</fullName>
    </recommendedName>
</protein>
<evidence type="ECO:0000313" key="5">
    <source>
        <dbReference type="Proteomes" id="UP000593579"/>
    </source>
</evidence>
<comment type="similarity">
    <text evidence="1">Belongs to the phosphatase 2A regulatory subunit B family.</text>
</comment>
<dbReference type="InterPro" id="IPR036322">
    <property type="entry name" value="WD40_repeat_dom_sf"/>
</dbReference>
<evidence type="ECO:0000256" key="2">
    <source>
        <dbReference type="ARBA" id="ARBA00022574"/>
    </source>
</evidence>
<keyword evidence="2" id="KW-0853">WD repeat</keyword>